<accession>A0A9W8Y6R2</accession>
<reference evidence="2" key="1">
    <citation type="submission" date="2022-10" db="EMBL/GenBank/DDBJ databases">
        <title>Tapping the CABI collections for fungal endophytes: first genome assemblies for Collariella, Neodidymelliopsis, Ascochyta clinopodiicola, Didymella pomorum, Didymosphaeria variabile, Neocosmospora piperis and Neocucurbitaria cava.</title>
        <authorList>
            <person name="Hill R."/>
        </authorList>
    </citation>
    <scope>NUCLEOTIDE SEQUENCE</scope>
    <source>
        <strain evidence="2">IMI 356814</strain>
    </source>
</reference>
<dbReference type="EMBL" id="JAPEUY010000012">
    <property type="protein sequence ID" value="KAJ4367387.1"/>
    <property type="molecule type" value="Genomic_DNA"/>
</dbReference>
<dbReference type="OrthoDB" id="4177236at2759"/>
<keyword evidence="3" id="KW-1185">Reference proteome</keyword>
<name>A0A9W8Y6R2_9PLEO</name>
<evidence type="ECO:0000259" key="1">
    <source>
        <dbReference type="Pfam" id="PF01636"/>
    </source>
</evidence>
<protein>
    <recommendedName>
        <fullName evidence="1">Aminoglycoside phosphotransferase domain-containing protein</fullName>
    </recommendedName>
</protein>
<dbReference type="Proteomes" id="UP001140560">
    <property type="component" value="Unassembled WGS sequence"/>
</dbReference>
<dbReference type="Gene3D" id="3.90.1200.10">
    <property type="match status" value="1"/>
</dbReference>
<dbReference type="InterPro" id="IPR002575">
    <property type="entry name" value="Aminoglycoside_PTrfase"/>
</dbReference>
<comment type="caution">
    <text evidence="2">The sequence shown here is derived from an EMBL/GenBank/DDBJ whole genome shotgun (WGS) entry which is preliminary data.</text>
</comment>
<evidence type="ECO:0000313" key="3">
    <source>
        <dbReference type="Proteomes" id="UP001140560"/>
    </source>
</evidence>
<proteinExistence type="predicted"/>
<dbReference type="InterPro" id="IPR051678">
    <property type="entry name" value="AGP_Transferase"/>
</dbReference>
<sequence length="351" mass="40114">MHSKTEILQENYGVGTWREALKILQDDFRKPLPALSETTKLKLPYQASNHPGIPSIDEIKEAMVENSLTRVTASFDVCRVGMTVVKAGYDPMLVEEAENLLFLQANSQVRAPKLYAVFAQPDHLGPRYYLVMEYIEGEMLDFAKWMSLAEEDHTKICSRLVEQLQLLRSIPSEGYYGRVNNLGWRGNLKLLRRPKSSPCGPYNTYEECISAMHRAAEVQVAMSNIAEDLHPHQETLLSEFKPTLTTCNGHEPTLTHLDPSLRNIIVRRTQGSEKHVANWEVTLIDWADMGWLPAWMQAVALDQKVCMFDAHGVDKLAKQEFMENVSRTFEEPYTEQKRLFKAMEGVCYSIM</sequence>
<organism evidence="2 3">
    <name type="scientific">Neocucurbitaria cava</name>
    <dbReference type="NCBI Taxonomy" id="798079"/>
    <lineage>
        <taxon>Eukaryota</taxon>
        <taxon>Fungi</taxon>
        <taxon>Dikarya</taxon>
        <taxon>Ascomycota</taxon>
        <taxon>Pezizomycotina</taxon>
        <taxon>Dothideomycetes</taxon>
        <taxon>Pleosporomycetidae</taxon>
        <taxon>Pleosporales</taxon>
        <taxon>Pleosporineae</taxon>
        <taxon>Cucurbitariaceae</taxon>
        <taxon>Neocucurbitaria</taxon>
    </lineage>
</organism>
<dbReference type="PANTHER" id="PTHR21310">
    <property type="entry name" value="AMINOGLYCOSIDE PHOSPHOTRANSFERASE-RELATED-RELATED"/>
    <property type="match status" value="1"/>
</dbReference>
<dbReference type="InterPro" id="IPR011009">
    <property type="entry name" value="Kinase-like_dom_sf"/>
</dbReference>
<dbReference type="SUPFAM" id="SSF56112">
    <property type="entry name" value="Protein kinase-like (PK-like)"/>
    <property type="match status" value="1"/>
</dbReference>
<evidence type="ECO:0000313" key="2">
    <source>
        <dbReference type="EMBL" id="KAJ4367387.1"/>
    </source>
</evidence>
<gene>
    <name evidence="2" type="ORF">N0V83_006969</name>
</gene>
<dbReference type="AlphaFoldDB" id="A0A9W8Y6R2"/>
<feature type="domain" description="Aminoglycoside phosphotransferase" evidence="1">
    <location>
        <begin position="93"/>
        <end position="295"/>
    </location>
</feature>
<dbReference type="PANTHER" id="PTHR21310:SF48">
    <property type="entry name" value="AMINOGLYCOSIDE PHOSPHOTRANSFERASE DOMAIN-CONTAINING PROTEIN"/>
    <property type="match status" value="1"/>
</dbReference>
<dbReference type="Pfam" id="PF01636">
    <property type="entry name" value="APH"/>
    <property type="match status" value="1"/>
</dbReference>